<accession>A0A0F9EHR5</accession>
<dbReference type="PANTHER" id="PTHR43752">
    <property type="entry name" value="BNR/ASP-BOX REPEAT FAMILY PROTEIN"/>
    <property type="match status" value="1"/>
</dbReference>
<dbReference type="InterPro" id="IPR036278">
    <property type="entry name" value="Sialidase_sf"/>
</dbReference>
<dbReference type="CDD" id="cd15482">
    <property type="entry name" value="Sialidase_non-viral"/>
    <property type="match status" value="1"/>
</dbReference>
<gene>
    <name evidence="2" type="ORF">LCGC14_2365750</name>
</gene>
<dbReference type="InterPro" id="IPR011040">
    <property type="entry name" value="Sialidase"/>
</dbReference>
<sequence length="378" mass="42929">MTMNIEMNIEKTGFRFSYEPRTILSVDDQWHCWSREPVLRPMPDGSLVCWVLSGGTSEGDKSNLALITRSLDRGETWTPLEVLFSHEGRAMVNTEIFTEGKVPFGFVETFDGVSQFLEIRTAITYTYDNGVTWTEPVAPRGIPANMNVRQGIVLSDGTWVFPVYWEECREGWSWGPSAKPDVIRQVYLTRPDRVLELTRLDHQAWPFCCGCIRSVDEGNTFSLHGYVASDGISLWEPNIVETTRGLLMLIRAQGTGVLYRSMSQDGGLTWSEAQPTDIPNPGTKSTLLKQGERVLLLHNPTDCEAGRKRIELWVSDDQGETWPTRLPLVEAMAPTKEYGRRRICYPHAFLADEEELLYVAVDAKTHHFLLKIPYNDFS</sequence>
<dbReference type="EMBL" id="LAZR01034764">
    <property type="protein sequence ID" value="KKL44430.1"/>
    <property type="molecule type" value="Genomic_DNA"/>
</dbReference>
<evidence type="ECO:0000259" key="1">
    <source>
        <dbReference type="Pfam" id="PF13088"/>
    </source>
</evidence>
<organism evidence="2">
    <name type="scientific">marine sediment metagenome</name>
    <dbReference type="NCBI Taxonomy" id="412755"/>
    <lineage>
        <taxon>unclassified sequences</taxon>
        <taxon>metagenomes</taxon>
        <taxon>ecological metagenomes</taxon>
    </lineage>
</organism>
<protein>
    <recommendedName>
        <fullName evidence="1">Sialidase domain-containing protein</fullName>
    </recommendedName>
</protein>
<proteinExistence type="predicted"/>
<dbReference type="AlphaFoldDB" id="A0A0F9EHR5"/>
<dbReference type="Gene3D" id="2.120.10.10">
    <property type="match status" value="1"/>
</dbReference>
<dbReference type="PANTHER" id="PTHR43752:SF2">
    <property type="entry name" value="BNR_ASP-BOX REPEAT FAMILY PROTEIN"/>
    <property type="match status" value="1"/>
</dbReference>
<dbReference type="SUPFAM" id="SSF50939">
    <property type="entry name" value="Sialidases"/>
    <property type="match status" value="1"/>
</dbReference>
<dbReference type="Pfam" id="PF13088">
    <property type="entry name" value="BNR_2"/>
    <property type="match status" value="1"/>
</dbReference>
<feature type="domain" description="Sialidase" evidence="1">
    <location>
        <begin position="53"/>
        <end position="347"/>
    </location>
</feature>
<name>A0A0F9EHR5_9ZZZZ</name>
<evidence type="ECO:0000313" key="2">
    <source>
        <dbReference type="EMBL" id="KKL44430.1"/>
    </source>
</evidence>
<comment type="caution">
    <text evidence="2">The sequence shown here is derived from an EMBL/GenBank/DDBJ whole genome shotgun (WGS) entry which is preliminary data.</text>
</comment>
<reference evidence="2" key="1">
    <citation type="journal article" date="2015" name="Nature">
        <title>Complex archaea that bridge the gap between prokaryotes and eukaryotes.</title>
        <authorList>
            <person name="Spang A."/>
            <person name="Saw J.H."/>
            <person name="Jorgensen S.L."/>
            <person name="Zaremba-Niedzwiedzka K."/>
            <person name="Martijn J."/>
            <person name="Lind A.E."/>
            <person name="van Eijk R."/>
            <person name="Schleper C."/>
            <person name="Guy L."/>
            <person name="Ettema T.J."/>
        </authorList>
    </citation>
    <scope>NUCLEOTIDE SEQUENCE</scope>
</reference>